<dbReference type="PANTHER" id="PTHR33619">
    <property type="entry name" value="POLYSACCHARIDE EXPORT PROTEIN GFCE-RELATED"/>
    <property type="match status" value="1"/>
</dbReference>
<dbReference type="InterPro" id="IPR049712">
    <property type="entry name" value="Poly_export"/>
</dbReference>
<evidence type="ECO:0000313" key="2">
    <source>
        <dbReference type="EMBL" id="KIC59846.1"/>
    </source>
</evidence>
<evidence type="ECO:0000313" key="3">
    <source>
        <dbReference type="Proteomes" id="UP000031166"/>
    </source>
</evidence>
<dbReference type="STRING" id="172043.RM53_04885"/>
<name>A0A0B4CZM4_9CAUL</name>
<organism evidence="2 3">
    <name type="scientific">Brevundimonas nasdae</name>
    <dbReference type="NCBI Taxonomy" id="172043"/>
    <lineage>
        <taxon>Bacteria</taxon>
        <taxon>Pseudomonadati</taxon>
        <taxon>Pseudomonadota</taxon>
        <taxon>Alphaproteobacteria</taxon>
        <taxon>Caulobacterales</taxon>
        <taxon>Caulobacteraceae</taxon>
        <taxon>Brevundimonas</taxon>
    </lineage>
</organism>
<dbReference type="GO" id="GO:0015159">
    <property type="term" value="F:polysaccharide transmembrane transporter activity"/>
    <property type="evidence" value="ECO:0007669"/>
    <property type="project" value="InterPro"/>
</dbReference>
<dbReference type="InterPro" id="IPR019554">
    <property type="entry name" value="Soluble_ligand-bd"/>
</dbReference>
<reference evidence="2 3" key="1">
    <citation type="submission" date="2014-12" db="EMBL/GenBank/DDBJ databases">
        <title>Genome sequencing of Brevundimonas nasdae TPW30.</title>
        <authorList>
            <person name="Tan P.W."/>
            <person name="Chan K.-G."/>
        </authorList>
    </citation>
    <scope>NUCLEOTIDE SEQUENCE [LARGE SCALE GENOMIC DNA]</scope>
    <source>
        <strain evidence="2 3">TPW30</strain>
    </source>
</reference>
<dbReference type="Proteomes" id="UP000031166">
    <property type="component" value="Unassembled WGS sequence"/>
</dbReference>
<dbReference type="Pfam" id="PF10531">
    <property type="entry name" value="SLBB"/>
    <property type="match status" value="1"/>
</dbReference>
<comment type="caution">
    <text evidence="2">The sequence shown here is derived from an EMBL/GenBank/DDBJ whole genome shotgun (WGS) entry which is preliminary data.</text>
</comment>
<gene>
    <name evidence="2" type="ORF">RM53_04885</name>
</gene>
<dbReference type="Gene3D" id="3.10.560.10">
    <property type="entry name" value="Outer membrane lipoprotein wza domain like"/>
    <property type="match status" value="1"/>
</dbReference>
<dbReference type="PANTHER" id="PTHR33619:SF3">
    <property type="entry name" value="POLYSACCHARIDE EXPORT PROTEIN GFCE-RELATED"/>
    <property type="match status" value="1"/>
</dbReference>
<dbReference type="EMBL" id="JWSY01000005">
    <property type="protein sequence ID" value="KIC59846.1"/>
    <property type="molecule type" value="Genomic_DNA"/>
</dbReference>
<feature type="domain" description="Soluble ligand binding" evidence="1">
    <location>
        <begin position="21"/>
        <end position="66"/>
    </location>
</feature>
<accession>A0A0B4CZM4</accession>
<evidence type="ECO:0000259" key="1">
    <source>
        <dbReference type="Pfam" id="PF10531"/>
    </source>
</evidence>
<sequence>MSQGYLNQPRVTARVLTYRPIYILGEVNRPGEYPYLPDLTVLNAVATAQGFTYRANTRRVFVRRAGSQVEEAQPLTADARVSPGDTLRIGERYF</sequence>
<proteinExistence type="predicted"/>
<dbReference type="AlphaFoldDB" id="A0A0B4CZM4"/>
<protein>
    <recommendedName>
        <fullName evidence="1">Soluble ligand binding domain-containing protein</fullName>
    </recommendedName>
</protein>